<dbReference type="Gene3D" id="2.60.40.4380">
    <property type="entry name" value="Translational regulator CsrA"/>
    <property type="match status" value="1"/>
</dbReference>
<keyword evidence="1 6" id="KW-0963">Cytoplasm</keyword>
<proteinExistence type="inferred from homology"/>
<dbReference type="EMBL" id="FRAR01000010">
    <property type="protein sequence ID" value="SHK30467.1"/>
    <property type="molecule type" value="Genomic_DNA"/>
</dbReference>
<dbReference type="AlphaFoldDB" id="A0A1M6RDP4"/>
<dbReference type="OrthoDB" id="9809061at2"/>
<dbReference type="RefSeq" id="WP_072912420.1">
    <property type="nucleotide sequence ID" value="NZ_FRAR01000010.1"/>
</dbReference>
<name>A0A1M6RDP4_9FIRM</name>
<organism evidence="7 8">
    <name type="scientific">Desulforamulus aeronauticus DSM 10349</name>
    <dbReference type="NCBI Taxonomy" id="1121421"/>
    <lineage>
        <taxon>Bacteria</taxon>
        <taxon>Bacillati</taxon>
        <taxon>Bacillota</taxon>
        <taxon>Clostridia</taxon>
        <taxon>Eubacteriales</taxon>
        <taxon>Peptococcaceae</taxon>
        <taxon>Desulforamulus</taxon>
    </lineage>
</organism>
<dbReference type="NCBIfam" id="NF002469">
    <property type="entry name" value="PRK01712.1"/>
    <property type="match status" value="1"/>
</dbReference>
<dbReference type="Pfam" id="PF02599">
    <property type="entry name" value="CsrA"/>
    <property type="match status" value="1"/>
</dbReference>
<comment type="subunit">
    <text evidence="6">Homodimer; the beta-strands of each monomer intercalate to form a hydrophobic core, while the alpha-helices form wings that extend away from the core.</text>
</comment>
<evidence type="ECO:0000256" key="6">
    <source>
        <dbReference type="HAMAP-Rule" id="MF_00167"/>
    </source>
</evidence>
<dbReference type="InterPro" id="IPR003751">
    <property type="entry name" value="CsrA"/>
</dbReference>
<keyword evidence="3 6" id="KW-1005">Bacterial flagellum biogenesis</keyword>
<dbReference type="PANTHER" id="PTHR34984:SF1">
    <property type="entry name" value="CARBON STORAGE REGULATOR"/>
    <property type="match status" value="1"/>
</dbReference>
<dbReference type="Proteomes" id="UP000183997">
    <property type="component" value="Unassembled WGS sequence"/>
</dbReference>
<evidence type="ECO:0000256" key="4">
    <source>
        <dbReference type="ARBA" id="ARBA00022845"/>
    </source>
</evidence>
<dbReference type="GO" id="GO:0048027">
    <property type="term" value="F:mRNA 5'-UTR binding"/>
    <property type="evidence" value="ECO:0007669"/>
    <property type="project" value="UniProtKB-UniRule"/>
</dbReference>
<protein>
    <recommendedName>
        <fullName evidence="6">Translational regulator CsrA</fullName>
    </recommendedName>
</protein>
<dbReference type="NCBIfam" id="TIGR00202">
    <property type="entry name" value="csrA"/>
    <property type="match status" value="1"/>
</dbReference>
<dbReference type="GO" id="GO:1902208">
    <property type="term" value="P:regulation of bacterial-type flagellum assembly"/>
    <property type="evidence" value="ECO:0007669"/>
    <property type="project" value="UniProtKB-UniRule"/>
</dbReference>
<dbReference type="InterPro" id="IPR036107">
    <property type="entry name" value="CsrA_sf"/>
</dbReference>
<keyword evidence="5 6" id="KW-0694">RNA-binding</keyword>
<dbReference type="PANTHER" id="PTHR34984">
    <property type="entry name" value="CARBON STORAGE REGULATOR"/>
    <property type="match status" value="1"/>
</dbReference>
<dbReference type="SUPFAM" id="SSF117130">
    <property type="entry name" value="CsrA-like"/>
    <property type="match status" value="1"/>
</dbReference>
<evidence type="ECO:0000256" key="2">
    <source>
        <dbReference type="ARBA" id="ARBA00022491"/>
    </source>
</evidence>
<gene>
    <name evidence="6" type="primary">csrA</name>
    <name evidence="7" type="ORF">SAMN02745123_01436</name>
</gene>
<dbReference type="GO" id="GO:0006402">
    <property type="term" value="P:mRNA catabolic process"/>
    <property type="evidence" value="ECO:0007669"/>
    <property type="project" value="InterPro"/>
</dbReference>
<sequence>MLILSRKKNESIHIGDNIIITVLDIGGDNIKIGIDAPKNIQVFRSELLKAIEQENKNAVSPQSVIKDLAQFIKGTGKK</sequence>
<dbReference type="GO" id="GO:0044781">
    <property type="term" value="P:bacterial-type flagellum organization"/>
    <property type="evidence" value="ECO:0007669"/>
    <property type="project" value="UniProtKB-KW"/>
</dbReference>
<keyword evidence="4 6" id="KW-0810">Translation regulation</keyword>
<evidence type="ECO:0000256" key="1">
    <source>
        <dbReference type="ARBA" id="ARBA00022490"/>
    </source>
</evidence>
<comment type="function">
    <text evidence="6">A translational regulator that binds mRNA to regulate translation initiation and/or mRNA stability. Usually binds in the 5'-UTR at or near the Shine-Dalgarno sequence preventing ribosome-binding, thus repressing translation. Its main target seems to be the major flagellin gene, while its function is anatagonized by FliW.</text>
</comment>
<evidence type="ECO:0000256" key="5">
    <source>
        <dbReference type="ARBA" id="ARBA00022884"/>
    </source>
</evidence>
<dbReference type="GO" id="GO:0006109">
    <property type="term" value="P:regulation of carbohydrate metabolic process"/>
    <property type="evidence" value="ECO:0007669"/>
    <property type="project" value="InterPro"/>
</dbReference>
<evidence type="ECO:0000313" key="8">
    <source>
        <dbReference type="Proteomes" id="UP000183997"/>
    </source>
</evidence>
<reference evidence="8" key="1">
    <citation type="submission" date="2016-11" db="EMBL/GenBank/DDBJ databases">
        <authorList>
            <person name="Varghese N."/>
            <person name="Submissions S."/>
        </authorList>
    </citation>
    <scope>NUCLEOTIDE SEQUENCE [LARGE SCALE GENOMIC DNA]</scope>
    <source>
        <strain evidence="8">DSM 10349</strain>
    </source>
</reference>
<keyword evidence="2 6" id="KW-0678">Repressor</keyword>
<accession>A0A1M6RDP4</accession>
<dbReference type="HAMAP" id="MF_00167">
    <property type="entry name" value="CsrA"/>
    <property type="match status" value="1"/>
</dbReference>
<comment type="similarity">
    <text evidence="6">Belongs to the CsrA/RsmA family.</text>
</comment>
<evidence type="ECO:0000313" key="7">
    <source>
        <dbReference type="EMBL" id="SHK30467.1"/>
    </source>
</evidence>
<keyword evidence="8" id="KW-1185">Reference proteome</keyword>
<dbReference type="GO" id="GO:0005829">
    <property type="term" value="C:cytosol"/>
    <property type="evidence" value="ECO:0007669"/>
    <property type="project" value="TreeGrafter"/>
</dbReference>
<dbReference type="STRING" id="1121421.SAMN02745123_01436"/>
<comment type="subcellular location">
    <subcellularLocation>
        <location evidence="6">Cytoplasm</location>
    </subcellularLocation>
</comment>
<dbReference type="GO" id="GO:0045947">
    <property type="term" value="P:negative regulation of translational initiation"/>
    <property type="evidence" value="ECO:0007669"/>
    <property type="project" value="UniProtKB-UniRule"/>
</dbReference>
<dbReference type="FunFam" id="2.60.40.4380:FF:000002">
    <property type="entry name" value="Translational regulator CsrA"/>
    <property type="match status" value="1"/>
</dbReference>
<evidence type="ECO:0000256" key="3">
    <source>
        <dbReference type="ARBA" id="ARBA00022795"/>
    </source>
</evidence>